<protein>
    <recommendedName>
        <fullName evidence="3">Flavoprotein WrbA</fullName>
    </recommendedName>
</protein>
<dbReference type="PROSITE" id="PS50902">
    <property type="entry name" value="FLAVODOXIN_LIKE"/>
    <property type="match status" value="1"/>
</dbReference>
<evidence type="ECO:0000256" key="2">
    <source>
        <dbReference type="ARBA" id="ARBA00022643"/>
    </source>
</evidence>
<dbReference type="GO" id="GO:0016020">
    <property type="term" value="C:membrane"/>
    <property type="evidence" value="ECO:0007669"/>
    <property type="project" value="TreeGrafter"/>
</dbReference>
<keyword evidence="1" id="KW-0285">Flavoprotein</keyword>
<gene>
    <name evidence="5" type="ORF">SALWKB29_1465</name>
</gene>
<evidence type="ECO:0000256" key="3">
    <source>
        <dbReference type="ARBA" id="ARBA00029652"/>
    </source>
</evidence>
<proteinExistence type="predicted"/>
<name>A0A066TGX1_9NEIS</name>
<sequence>MSKLVIVFFSGYGHTRKIAEAAAADTDALLVEIDANGDLNDEQWQQLHAARGIIFAAPTYMGNVPWQFKKFADATSALWAKRAWQDKVFGGFTNSASFNGDKQVTLIWMQTLAAQHGGIWVSLGLLPANTKQADRNDINTLGGSIGALIQTPADASVDEIPHGDIETVKIYVARISEIINKLD</sequence>
<dbReference type="Pfam" id="PF03358">
    <property type="entry name" value="FMN_red"/>
    <property type="match status" value="1"/>
</dbReference>
<dbReference type="Proteomes" id="UP000027170">
    <property type="component" value="Unassembled WGS sequence"/>
</dbReference>
<feature type="domain" description="Flavodoxin-like" evidence="4">
    <location>
        <begin position="4"/>
        <end position="146"/>
    </location>
</feature>
<dbReference type="PANTHER" id="PTHR30546">
    <property type="entry name" value="FLAVODOXIN-RELATED PROTEIN WRBA-RELATED"/>
    <property type="match status" value="1"/>
</dbReference>
<dbReference type="GO" id="GO:0010181">
    <property type="term" value="F:FMN binding"/>
    <property type="evidence" value="ECO:0007669"/>
    <property type="project" value="InterPro"/>
</dbReference>
<dbReference type="AlphaFoldDB" id="A0A066TGX1"/>
<dbReference type="RefSeq" id="WP_037404657.1">
    <property type="nucleotide sequence ID" value="NZ_JFZV01000007.1"/>
</dbReference>
<dbReference type="PANTHER" id="PTHR30546:SF23">
    <property type="entry name" value="FLAVOPROTEIN-LIKE PROTEIN YCP4-RELATED"/>
    <property type="match status" value="1"/>
</dbReference>
<dbReference type="InterPro" id="IPR005025">
    <property type="entry name" value="FMN_Rdtase-like_dom"/>
</dbReference>
<evidence type="ECO:0000313" key="5">
    <source>
        <dbReference type="EMBL" id="KDN14376.1"/>
    </source>
</evidence>
<keyword evidence="2" id="KW-0288">FMN</keyword>
<comment type="caution">
    <text evidence="5">The sequence shown here is derived from an EMBL/GenBank/DDBJ whole genome shotgun (WGS) entry which is preliminary data.</text>
</comment>
<dbReference type="InterPro" id="IPR029039">
    <property type="entry name" value="Flavoprotein-like_sf"/>
</dbReference>
<dbReference type="eggNOG" id="COG0655">
    <property type="taxonomic scope" value="Bacteria"/>
</dbReference>
<evidence type="ECO:0000313" key="6">
    <source>
        <dbReference type="Proteomes" id="UP000027170"/>
    </source>
</evidence>
<keyword evidence="6" id="KW-1185">Reference proteome</keyword>
<evidence type="ECO:0000259" key="4">
    <source>
        <dbReference type="PROSITE" id="PS50902"/>
    </source>
</evidence>
<evidence type="ECO:0000256" key="1">
    <source>
        <dbReference type="ARBA" id="ARBA00022630"/>
    </source>
</evidence>
<reference evidence="5 6" key="1">
    <citation type="submission" date="2014-03" db="EMBL/GenBank/DDBJ databases">
        <title>The genomes of two eusocial bee gut symbionts.</title>
        <authorList>
            <person name="Kwong W.K."/>
            <person name="Engel P."/>
            <person name="Koch H."/>
            <person name="Moran N.A."/>
        </authorList>
    </citation>
    <scope>NUCLEOTIDE SEQUENCE [LARGE SCALE GENOMIC DNA]</scope>
    <source>
        <strain evidence="6">wkB29</strain>
    </source>
</reference>
<dbReference type="EMBL" id="JFZV01000007">
    <property type="protein sequence ID" value="KDN14376.1"/>
    <property type="molecule type" value="Genomic_DNA"/>
</dbReference>
<organism evidence="5 6">
    <name type="scientific">Snodgrassella communis</name>
    <dbReference type="NCBI Taxonomy" id="2946699"/>
    <lineage>
        <taxon>Bacteria</taxon>
        <taxon>Pseudomonadati</taxon>
        <taxon>Pseudomonadota</taxon>
        <taxon>Betaproteobacteria</taxon>
        <taxon>Neisseriales</taxon>
        <taxon>Neisseriaceae</taxon>
        <taxon>Snodgrassella</taxon>
    </lineage>
</organism>
<accession>A0A066TGX1</accession>
<dbReference type="SUPFAM" id="SSF52218">
    <property type="entry name" value="Flavoproteins"/>
    <property type="match status" value="1"/>
</dbReference>
<dbReference type="OrthoDB" id="9801479at2"/>
<dbReference type="InterPro" id="IPR008254">
    <property type="entry name" value="Flavodoxin/NO_synth"/>
</dbReference>
<dbReference type="GO" id="GO:0003955">
    <property type="term" value="F:NAD(P)H dehydrogenase (quinone) activity"/>
    <property type="evidence" value="ECO:0007669"/>
    <property type="project" value="TreeGrafter"/>
</dbReference>
<dbReference type="Gene3D" id="3.40.50.360">
    <property type="match status" value="1"/>
</dbReference>